<keyword evidence="3" id="KW-1185">Reference proteome</keyword>
<organism evidence="2 3">
    <name type="scientific">Sphingomonas alba</name>
    <dbReference type="NCBI Taxonomy" id="2908208"/>
    <lineage>
        <taxon>Bacteria</taxon>
        <taxon>Pseudomonadati</taxon>
        <taxon>Pseudomonadota</taxon>
        <taxon>Alphaproteobacteria</taxon>
        <taxon>Sphingomonadales</taxon>
        <taxon>Sphingomonadaceae</taxon>
        <taxon>Sphingomonas</taxon>
    </lineage>
</organism>
<gene>
    <name evidence="2" type="ORF">LZ536_03455</name>
</gene>
<reference evidence="2" key="1">
    <citation type="submission" date="2022-05" db="EMBL/GenBank/DDBJ databases">
        <authorList>
            <person name="Jo J.-H."/>
            <person name="Im W.-T."/>
        </authorList>
    </citation>
    <scope>NUCLEOTIDE SEQUENCE</scope>
    <source>
        <strain evidence="2">SE158</strain>
    </source>
</reference>
<evidence type="ECO:0000313" key="2">
    <source>
        <dbReference type="EMBL" id="MCL6682960.1"/>
    </source>
</evidence>
<comment type="caution">
    <text evidence="2">The sequence shown here is derived from an EMBL/GenBank/DDBJ whole genome shotgun (WGS) entry which is preliminary data.</text>
</comment>
<name>A0ABT0RK35_9SPHN</name>
<evidence type="ECO:0008006" key="4">
    <source>
        <dbReference type="Google" id="ProtNLM"/>
    </source>
</evidence>
<dbReference type="EMBL" id="JAMGBD010000001">
    <property type="protein sequence ID" value="MCL6682960.1"/>
    <property type="molecule type" value="Genomic_DNA"/>
</dbReference>
<accession>A0ABT0RK35</accession>
<evidence type="ECO:0000256" key="1">
    <source>
        <dbReference type="SAM" id="MobiDB-lite"/>
    </source>
</evidence>
<protein>
    <recommendedName>
        <fullName evidence="4">Bacterial dipeptidyl-peptidase SH3 domain-containing protein</fullName>
    </recommendedName>
</protein>
<feature type="compositionally biased region" description="Low complexity" evidence="1">
    <location>
        <begin position="1"/>
        <end position="30"/>
    </location>
</feature>
<dbReference type="Proteomes" id="UP001165363">
    <property type="component" value="Unassembled WGS sequence"/>
</dbReference>
<feature type="region of interest" description="Disordered" evidence="1">
    <location>
        <begin position="1"/>
        <end position="48"/>
    </location>
</feature>
<sequence length="141" mass="14659">MKGSSAISAQAKKAAAGSARPSAKAGSKSGHASRRTPSAEGGYPLAGVSNPPDPDYYAYRQDLADVALAGQVIASHYAEPLLRHLVAAAPLRRAASDESEEIATLGAGDEMLFLDDTRGWAWGYAGTERRVGYVKAEALGL</sequence>
<proteinExistence type="predicted"/>
<evidence type="ECO:0000313" key="3">
    <source>
        <dbReference type="Proteomes" id="UP001165363"/>
    </source>
</evidence>
<dbReference type="RefSeq" id="WP_249846897.1">
    <property type="nucleotide sequence ID" value="NZ_JAMGBD010000001.1"/>
</dbReference>